<dbReference type="Pfam" id="PF01163">
    <property type="entry name" value="RIO1"/>
    <property type="match status" value="1"/>
</dbReference>
<evidence type="ECO:0000256" key="12">
    <source>
        <dbReference type="ARBA" id="ARBA00048679"/>
    </source>
</evidence>
<comment type="catalytic activity">
    <reaction evidence="12">
        <text>L-seryl-[protein] + ATP = O-phospho-L-seryl-[protein] + ADP + H(+)</text>
        <dbReference type="Rhea" id="RHEA:17989"/>
        <dbReference type="Rhea" id="RHEA-COMP:9863"/>
        <dbReference type="Rhea" id="RHEA-COMP:11604"/>
        <dbReference type="ChEBI" id="CHEBI:15378"/>
        <dbReference type="ChEBI" id="CHEBI:29999"/>
        <dbReference type="ChEBI" id="CHEBI:30616"/>
        <dbReference type="ChEBI" id="CHEBI:83421"/>
        <dbReference type="ChEBI" id="CHEBI:456216"/>
        <dbReference type="EC" id="2.7.11.1"/>
    </reaction>
</comment>
<dbReference type="GO" id="GO:0005634">
    <property type="term" value="C:nucleus"/>
    <property type="evidence" value="ECO:0007669"/>
    <property type="project" value="TreeGrafter"/>
</dbReference>
<dbReference type="InterPro" id="IPR000687">
    <property type="entry name" value="RIO_kinase"/>
</dbReference>
<evidence type="ECO:0000256" key="14">
    <source>
        <dbReference type="ARBA" id="ARBA00068837"/>
    </source>
</evidence>
<dbReference type="GO" id="GO:0004674">
    <property type="term" value="F:protein serine/threonine kinase activity"/>
    <property type="evidence" value="ECO:0007669"/>
    <property type="project" value="UniProtKB-KW"/>
</dbReference>
<reference evidence="18" key="1">
    <citation type="submission" date="2020-01" db="EMBL/GenBank/DDBJ databases">
        <authorList>
            <consortium name="DOE Joint Genome Institute"/>
            <person name="Haridas S."/>
            <person name="Albert R."/>
            <person name="Binder M."/>
            <person name="Bloem J."/>
            <person name="Labutti K."/>
            <person name="Salamov A."/>
            <person name="Andreopoulos B."/>
            <person name="Baker S.E."/>
            <person name="Barry K."/>
            <person name="Bills G."/>
            <person name="Bluhm B.H."/>
            <person name="Cannon C."/>
            <person name="Castanera R."/>
            <person name="Culley D.E."/>
            <person name="Daum C."/>
            <person name="Ezra D."/>
            <person name="Gonzalez J.B."/>
            <person name="Henrissat B."/>
            <person name="Kuo A."/>
            <person name="Liang C."/>
            <person name="Lipzen A."/>
            <person name="Lutzoni F."/>
            <person name="Magnuson J."/>
            <person name="Mondo S."/>
            <person name="Nolan M."/>
            <person name="Ohm R."/>
            <person name="Pangilinan J."/>
            <person name="Park H.-J."/>
            <person name="Ramirez L."/>
            <person name="Alfaro M."/>
            <person name="Sun H."/>
            <person name="Tritt A."/>
            <person name="Yoshinaga Y."/>
            <person name="Zwiers L.-H."/>
            <person name="Turgeon B.G."/>
            <person name="Goodwin S.B."/>
            <person name="Spatafora J.W."/>
            <person name="Crous P.W."/>
            <person name="Grigoriev I.V."/>
        </authorList>
    </citation>
    <scope>NUCLEOTIDE SEQUENCE</scope>
    <source>
        <strain evidence="18">CBS 342.82</strain>
    </source>
</reference>
<evidence type="ECO:0000259" key="16">
    <source>
        <dbReference type="SMART" id="SM00090"/>
    </source>
</evidence>
<dbReference type="Proteomes" id="UP000504637">
    <property type="component" value="Unplaced"/>
</dbReference>
<dbReference type="Gene3D" id="3.30.200.20">
    <property type="entry name" value="Phosphorylase Kinase, domain 1"/>
    <property type="match status" value="1"/>
</dbReference>
<evidence type="ECO:0000256" key="6">
    <source>
        <dbReference type="ARBA" id="ARBA00022723"/>
    </source>
</evidence>
<evidence type="ECO:0000313" key="18">
    <source>
        <dbReference type="RefSeq" id="XP_033458769.1"/>
    </source>
</evidence>
<accession>A0A6J3M1G6</accession>
<keyword evidence="17" id="KW-1185">Reference proteome</keyword>
<evidence type="ECO:0000256" key="13">
    <source>
        <dbReference type="ARBA" id="ARBA00068353"/>
    </source>
</evidence>
<keyword evidence="5" id="KW-0808">Transferase</keyword>
<protein>
    <recommendedName>
        <fullName evidence="13">Serine/threonine-protein kinase RIO2</fullName>
        <ecNumber evidence="3">2.7.11.1</ecNumber>
    </recommendedName>
    <alternativeName>
        <fullName evidence="14">Serine/threonine-protein kinase rio2</fullName>
    </alternativeName>
</protein>
<feature type="region of interest" description="Disordered" evidence="15">
    <location>
        <begin position="431"/>
        <end position="453"/>
    </location>
</feature>
<dbReference type="InterPro" id="IPR018935">
    <property type="entry name" value="RIO_kinase_CS"/>
</dbReference>
<dbReference type="GO" id="GO:0005524">
    <property type="term" value="F:ATP binding"/>
    <property type="evidence" value="ECO:0007669"/>
    <property type="project" value="UniProtKB-KW"/>
</dbReference>
<feature type="compositionally biased region" description="Polar residues" evidence="15">
    <location>
        <begin position="431"/>
        <end position="440"/>
    </location>
</feature>
<evidence type="ECO:0000256" key="1">
    <source>
        <dbReference type="ARBA" id="ARBA00001946"/>
    </source>
</evidence>
<feature type="region of interest" description="Disordered" evidence="15">
    <location>
        <begin position="337"/>
        <end position="404"/>
    </location>
</feature>
<keyword evidence="6" id="KW-0479">Metal-binding</keyword>
<dbReference type="InterPro" id="IPR036390">
    <property type="entry name" value="WH_DNA-bd_sf"/>
</dbReference>
<dbReference type="InterPro" id="IPR030484">
    <property type="entry name" value="Rio2"/>
</dbReference>
<dbReference type="GO" id="GO:0005829">
    <property type="term" value="C:cytosol"/>
    <property type="evidence" value="ECO:0007669"/>
    <property type="project" value="TreeGrafter"/>
</dbReference>
<dbReference type="SMART" id="SM00090">
    <property type="entry name" value="RIO"/>
    <property type="match status" value="1"/>
</dbReference>
<gene>
    <name evidence="18" type="ORF">K489DRAFT_402583</name>
</gene>
<feature type="domain" description="RIO kinase" evidence="16">
    <location>
        <begin position="73"/>
        <end position="307"/>
    </location>
</feature>
<evidence type="ECO:0000256" key="2">
    <source>
        <dbReference type="ARBA" id="ARBA00009196"/>
    </source>
</evidence>
<keyword evidence="10" id="KW-0460">Magnesium</keyword>
<comment type="similarity">
    <text evidence="2">Belongs to the protein kinase superfamily. RIO-type Ser/Thr kinase family.</text>
</comment>
<feature type="compositionally biased region" description="Acidic residues" evidence="15">
    <location>
        <begin position="351"/>
        <end position="376"/>
    </location>
</feature>
<dbReference type="GeneID" id="54364856"/>
<dbReference type="InterPro" id="IPR018934">
    <property type="entry name" value="RIO_dom"/>
</dbReference>
<dbReference type="GO" id="GO:0030688">
    <property type="term" value="C:preribosome, small subunit precursor"/>
    <property type="evidence" value="ECO:0007669"/>
    <property type="project" value="TreeGrafter"/>
</dbReference>
<keyword evidence="4" id="KW-0723">Serine/threonine-protein kinase</keyword>
<dbReference type="SUPFAM" id="SSF46785">
    <property type="entry name" value="Winged helix' DNA-binding domain"/>
    <property type="match status" value="1"/>
</dbReference>
<evidence type="ECO:0000256" key="5">
    <source>
        <dbReference type="ARBA" id="ARBA00022679"/>
    </source>
</evidence>
<evidence type="ECO:0000256" key="11">
    <source>
        <dbReference type="ARBA" id="ARBA00047899"/>
    </source>
</evidence>
<evidence type="ECO:0000256" key="9">
    <source>
        <dbReference type="ARBA" id="ARBA00022840"/>
    </source>
</evidence>
<evidence type="ECO:0000256" key="8">
    <source>
        <dbReference type="ARBA" id="ARBA00022777"/>
    </source>
</evidence>
<dbReference type="InterPro" id="IPR036388">
    <property type="entry name" value="WH-like_DNA-bd_sf"/>
</dbReference>
<evidence type="ECO:0000256" key="15">
    <source>
        <dbReference type="SAM" id="MobiDB-lite"/>
    </source>
</evidence>
<dbReference type="Pfam" id="PF09202">
    <property type="entry name" value="Rio2_N"/>
    <property type="match status" value="1"/>
</dbReference>
<dbReference type="OrthoDB" id="10258631at2759"/>
<name>A0A6J3M1G6_9PEZI</name>
<keyword evidence="9" id="KW-0067">ATP-binding</keyword>
<proteinExistence type="inferred from homology"/>
<dbReference type="SUPFAM" id="SSF56112">
    <property type="entry name" value="Protein kinase-like (PK-like)"/>
    <property type="match status" value="1"/>
</dbReference>
<dbReference type="CDD" id="cd05144">
    <property type="entry name" value="RIO2_C"/>
    <property type="match status" value="1"/>
</dbReference>
<keyword evidence="8" id="KW-0418">Kinase</keyword>
<dbReference type="Gene3D" id="1.10.10.10">
    <property type="entry name" value="Winged helix-like DNA-binding domain superfamily/Winged helix DNA-binding domain"/>
    <property type="match status" value="1"/>
</dbReference>
<reference evidence="18" key="2">
    <citation type="submission" date="2020-04" db="EMBL/GenBank/DDBJ databases">
        <authorList>
            <consortium name="NCBI Genome Project"/>
        </authorList>
    </citation>
    <scope>NUCLEOTIDE SEQUENCE</scope>
    <source>
        <strain evidence="18">CBS 342.82</strain>
    </source>
</reference>
<sequence length="618" mass="69263">MKLDTGALRYLTSDDWRVLTAVEQGSKNHEVVPTPLITQIAGLRGGSPVNRCISNLAKVGLIGKVKNARSGLTLLDDGYRLTYGGLDYLALNAHRRSDVVFSLGNQIGVGKESDIYITASPNGRQQVLKLHRLGRISFRTVKANRDYLRKRSTGSWMYLSRLAAQKEHAFMQVLYREGFPVPEPLAWSRHTIVMEFIDSFPLRMIESVPDPGKLYAELLDMIVQLAQRGLIHGDFNEFNILIKEETKNDRTILRPILIDFPQTVSTNHSNAQFYFDRDVACVKRYFERKFKYTSDEPGPHFAESIRDADPAKRLDIEVEASGFSRKMGKELDRFIESTGGIQNEAEPNVPVDDDEAEEDELDEDEDENEEEEDDDELGHQELSDIPSTSDKIEEKADAAKQAEAGATVLQNDHSESQEDVQSGLVEPLEKLSTQDNTSNPHHPAAFGLQPFDLPQDPDAVSQKSVGLFESSSSGSLGILLFASLAFVALLYPPNSQQSRVFATCQTEDTPQSSHGLYPIINGDSTQLVSVAASGLRDDSLFQISKSWNRRYHSRENLLHYRGHKQASVLESSCNLTEVKTIVYRDRKTDNMNSADNVHQLLRTIFVGHGRNYVDDESL</sequence>
<organism evidence="18">
    <name type="scientific">Dissoconium aciculare CBS 342.82</name>
    <dbReference type="NCBI Taxonomy" id="1314786"/>
    <lineage>
        <taxon>Eukaryota</taxon>
        <taxon>Fungi</taxon>
        <taxon>Dikarya</taxon>
        <taxon>Ascomycota</taxon>
        <taxon>Pezizomycotina</taxon>
        <taxon>Dothideomycetes</taxon>
        <taxon>Dothideomycetidae</taxon>
        <taxon>Mycosphaerellales</taxon>
        <taxon>Dissoconiaceae</taxon>
        <taxon>Dissoconium</taxon>
    </lineage>
</organism>
<dbReference type="RefSeq" id="XP_033458769.1">
    <property type="nucleotide sequence ID" value="XM_033607056.1"/>
</dbReference>
<evidence type="ECO:0000256" key="10">
    <source>
        <dbReference type="ARBA" id="ARBA00022842"/>
    </source>
</evidence>
<dbReference type="PANTHER" id="PTHR45852:SF1">
    <property type="entry name" value="SERINE_THREONINE-PROTEIN KINASE RIO2"/>
    <property type="match status" value="1"/>
</dbReference>
<keyword evidence="7" id="KW-0547">Nucleotide-binding</keyword>
<dbReference type="Gene3D" id="1.10.510.10">
    <property type="entry name" value="Transferase(Phosphotransferase) domain 1"/>
    <property type="match status" value="1"/>
</dbReference>
<dbReference type="FunFam" id="1.10.10.10:FF:000053">
    <property type="entry name" value="Serine/threonine-protein kinase RIO2"/>
    <property type="match status" value="1"/>
</dbReference>
<feature type="compositionally biased region" description="Basic and acidic residues" evidence="15">
    <location>
        <begin position="390"/>
        <end position="400"/>
    </location>
</feature>
<comment type="cofactor">
    <cofactor evidence="1">
        <name>Mg(2+)</name>
        <dbReference type="ChEBI" id="CHEBI:18420"/>
    </cofactor>
</comment>
<dbReference type="PROSITE" id="PS01245">
    <property type="entry name" value="RIO1"/>
    <property type="match status" value="1"/>
</dbReference>
<reference evidence="18" key="3">
    <citation type="submission" date="2025-08" db="UniProtKB">
        <authorList>
            <consortium name="RefSeq"/>
        </authorList>
    </citation>
    <scope>IDENTIFICATION</scope>
    <source>
        <strain evidence="18">CBS 342.82</strain>
    </source>
</reference>
<dbReference type="GO" id="GO:0030490">
    <property type="term" value="P:maturation of SSU-rRNA"/>
    <property type="evidence" value="ECO:0007669"/>
    <property type="project" value="TreeGrafter"/>
</dbReference>
<comment type="catalytic activity">
    <reaction evidence="11">
        <text>L-threonyl-[protein] + ATP = O-phospho-L-threonyl-[protein] + ADP + H(+)</text>
        <dbReference type="Rhea" id="RHEA:46608"/>
        <dbReference type="Rhea" id="RHEA-COMP:11060"/>
        <dbReference type="Rhea" id="RHEA-COMP:11605"/>
        <dbReference type="ChEBI" id="CHEBI:15378"/>
        <dbReference type="ChEBI" id="CHEBI:30013"/>
        <dbReference type="ChEBI" id="CHEBI:30616"/>
        <dbReference type="ChEBI" id="CHEBI:61977"/>
        <dbReference type="ChEBI" id="CHEBI:456216"/>
        <dbReference type="EC" id="2.7.11.1"/>
    </reaction>
</comment>
<evidence type="ECO:0000256" key="4">
    <source>
        <dbReference type="ARBA" id="ARBA00022527"/>
    </source>
</evidence>
<dbReference type="EC" id="2.7.11.1" evidence="3"/>
<evidence type="ECO:0000256" key="7">
    <source>
        <dbReference type="ARBA" id="ARBA00022741"/>
    </source>
</evidence>
<dbReference type="GO" id="GO:0046872">
    <property type="term" value="F:metal ion binding"/>
    <property type="evidence" value="ECO:0007669"/>
    <property type="project" value="UniProtKB-KW"/>
</dbReference>
<dbReference type="InterPro" id="IPR011009">
    <property type="entry name" value="Kinase-like_dom_sf"/>
</dbReference>
<evidence type="ECO:0000313" key="17">
    <source>
        <dbReference type="Proteomes" id="UP000504637"/>
    </source>
</evidence>
<dbReference type="PANTHER" id="PTHR45852">
    <property type="entry name" value="SER/THR-PROTEIN KINASE RIO2"/>
    <property type="match status" value="1"/>
</dbReference>
<dbReference type="InterPro" id="IPR015285">
    <property type="entry name" value="RIO2_wHTH_N"/>
</dbReference>
<evidence type="ECO:0000256" key="3">
    <source>
        <dbReference type="ARBA" id="ARBA00012513"/>
    </source>
</evidence>
<dbReference type="FunFam" id="3.30.200.20:FF:000052">
    <property type="entry name" value="Serine/threonine-protein kinase RIO2"/>
    <property type="match status" value="1"/>
</dbReference>
<dbReference type="AlphaFoldDB" id="A0A6J3M1G6"/>